<evidence type="ECO:0000313" key="2">
    <source>
        <dbReference type="EnsemblMetazoa" id="AMEC008451-PA"/>
    </source>
</evidence>
<sequence length="106" mass="11069">MSSGIGGGETGETGLTADKKLIPITHLSACQQQKNPLHPIENTAVEQQQQQQQQQPQQHQQPIKGAAAVLMATGLPPPPTSLSAGNVEGKFAPQDNATHCAALEQA</sequence>
<reference evidence="3" key="1">
    <citation type="submission" date="2014-01" db="EMBL/GenBank/DDBJ databases">
        <title>The Genome Sequence of Anopheles melas CM1001059_A (V2).</title>
        <authorList>
            <consortium name="The Broad Institute Genomics Platform"/>
            <person name="Neafsey D.E."/>
            <person name="Besansky N."/>
            <person name="Howell P."/>
            <person name="Walton C."/>
            <person name="Young S.K."/>
            <person name="Zeng Q."/>
            <person name="Gargeya S."/>
            <person name="Fitzgerald M."/>
            <person name="Haas B."/>
            <person name="Abouelleil A."/>
            <person name="Allen A.W."/>
            <person name="Alvarado L."/>
            <person name="Arachchi H.M."/>
            <person name="Berlin A.M."/>
            <person name="Chapman S.B."/>
            <person name="Gainer-Dewar J."/>
            <person name="Goldberg J."/>
            <person name="Griggs A."/>
            <person name="Gujja S."/>
            <person name="Hansen M."/>
            <person name="Howarth C."/>
            <person name="Imamovic A."/>
            <person name="Ireland A."/>
            <person name="Larimer J."/>
            <person name="McCowan C."/>
            <person name="Murphy C."/>
            <person name="Pearson M."/>
            <person name="Poon T.W."/>
            <person name="Priest M."/>
            <person name="Roberts A."/>
            <person name="Saif S."/>
            <person name="Shea T."/>
            <person name="Sisk P."/>
            <person name="Sykes S."/>
            <person name="Wortman J."/>
            <person name="Nusbaum C."/>
            <person name="Birren B."/>
        </authorList>
    </citation>
    <scope>NUCLEOTIDE SEQUENCE [LARGE SCALE GENOMIC DNA]</scope>
    <source>
        <strain evidence="3">CM1001059</strain>
    </source>
</reference>
<dbReference type="AlphaFoldDB" id="A0A182TUB7"/>
<accession>A0A182TUB7</accession>
<evidence type="ECO:0000256" key="1">
    <source>
        <dbReference type="SAM" id="MobiDB-lite"/>
    </source>
</evidence>
<dbReference type="VEuPathDB" id="VectorBase:AMEC008451"/>
<keyword evidence="3" id="KW-1185">Reference proteome</keyword>
<proteinExistence type="predicted"/>
<dbReference type="EnsemblMetazoa" id="AMEC008451-RA">
    <property type="protein sequence ID" value="AMEC008451-PA"/>
    <property type="gene ID" value="AMEC008451"/>
</dbReference>
<feature type="region of interest" description="Disordered" evidence="1">
    <location>
        <begin position="34"/>
        <end position="64"/>
    </location>
</feature>
<name>A0A182TUB7_9DIPT</name>
<dbReference type="Proteomes" id="UP000075902">
    <property type="component" value="Unassembled WGS sequence"/>
</dbReference>
<evidence type="ECO:0000313" key="3">
    <source>
        <dbReference type="Proteomes" id="UP000075902"/>
    </source>
</evidence>
<protein>
    <submittedName>
        <fullName evidence="2">Uncharacterized protein</fullName>
    </submittedName>
</protein>
<organism evidence="2 3">
    <name type="scientific">Anopheles melas</name>
    <dbReference type="NCBI Taxonomy" id="34690"/>
    <lineage>
        <taxon>Eukaryota</taxon>
        <taxon>Metazoa</taxon>
        <taxon>Ecdysozoa</taxon>
        <taxon>Arthropoda</taxon>
        <taxon>Hexapoda</taxon>
        <taxon>Insecta</taxon>
        <taxon>Pterygota</taxon>
        <taxon>Neoptera</taxon>
        <taxon>Endopterygota</taxon>
        <taxon>Diptera</taxon>
        <taxon>Nematocera</taxon>
        <taxon>Culicoidea</taxon>
        <taxon>Culicidae</taxon>
        <taxon>Anophelinae</taxon>
        <taxon>Anopheles</taxon>
    </lineage>
</organism>
<feature type="compositionally biased region" description="Low complexity" evidence="1">
    <location>
        <begin position="47"/>
        <end position="62"/>
    </location>
</feature>
<reference evidence="2" key="2">
    <citation type="submission" date="2020-05" db="UniProtKB">
        <authorList>
            <consortium name="EnsemblMetazoa"/>
        </authorList>
    </citation>
    <scope>IDENTIFICATION</scope>
    <source>
        <strain evidence="2">CM1001059</strain>
    </source>
</reference>